<comment type="caution">
    <text evidence="1">The sequence shown here is derived from an EMBL/GenBank/DDBJ whole genome shotgun (WGS) entry which is preliminary data.</text>
</comment>
<accession>A0A1F5FWW2</accession>
<dbReference type="Proteomes" id="UP000179237">
    <property type="component" value="Unassembled WGS sequence"/>
</dbReference>
<organism evidence="1 2">
    <name type="scientific">Candidatus Collierbacteria bacterium RIFOXYD1_FULL_40_9</name>
    <dbReference type="NCBI Taxonomy" id="1817731"/>
    <lineage>
        <taxon>Bacteria</taxon>
        <taxon>Candidatus Collieribacteriota</taxon>
    </lineage>
</organism>
<reference evidence="1 2" key="1">
    <citation type="journal article" date="2016" name="Nat. Commun.">
        <title>Thousands of microbial genomes shed light on interconnected biogeochemical processes in an aquifer system.</title>
        <authorList>
            <person name="Anantharaman K."/>
            <person name="Brown C.T."/>
            <person name="Hug L.A."/>
            <person name="Sharon I."/>
            <person name="Castelle C.J."/>
            <person name="Probst A.J."/>
            <person name="Thomas B.C."/>
            <person name="Singh A."/>
            <person name="Wilkins M.J."/>
            <person name="Karaoz U."/>
            <person name="Brodie E.L."/>
            <person name="Williams K.H."/>
            <person name="Hubbard S.S."/>
            <person name="Banfield J.F."/>
        </authorList>
    </citation>
    <scope>NUCLEOTIDE SEQUENCE [LARGE SCALE GENOMIC DNA]</scope>
</reference>
<evidence type="ECO:0000313" key="1">
    <source>
        <dbReference type="EMBL" id="OGD84098.1"/>
    </source>
</evidence>
<dbReference type="EMBL" id="MFAQ01000002">
    <property type="protein sequence ID" value="OGD84098.1"/>
    <property type="molecule type" value="Genomic_DNA"/>
</dbReference>
<proteinExistence type="predicted"/>
<name>A0A1F5FWW2_9BACT</name>
<protein>
    <submittedName>
        <fullName evidence="1">Uncharacterized protein</fullName>
    </submittedName>
</protein>
<evidence type="ECO:0000313" key="2">
    <source>
        <dbReference type="Proteomes" id="UP000179237"/>
    </source>
</evidence>
<sequence>MFEETNSHQIVFKKIDGGVGKEYGVSKVESFGKGMESVKWFVEINMGMKKIRMLLRDFEVSYTGRAVELVKEYMEKYRAFKSIGLPVPETIRVSEDGKKILMSDVTNSGENFIIDTLHNKERVREITNLKDVSDQVSSISKRALEAGYVIRDSGYCVVVNKKSGVAQVMLLDLGDGVDSKVKVSKYLENAEQSEVKMDEDEWMQHKAKNECSAFLYFLGWHRN</sequence>
<gene>
    <name evidence="1" type="ORF">A2572_03140</name>
</gene>
<dbReference type="AlphaFoldDB" id="A0A1F5FWW2"/>